<name>A0A151ZDJ7_TIELA</name>
<sequence length="987" mass="111777">MSDNDFLNDGIIPAKQAIVNLLNKFLKSRPGREDLVQNRVLKSDFKSIPLRYSLIDILCSRLEKSALSIEGIFRISGSAQQIRLFWTSFTSDQIEFPQNDHTVAGALKLYIREQNEPLIPYELFSSYIANSGNSEDGISVQELQHLLSRINPENLRIIKRIFRLLITLVRHNNLNKMHASNMGIVFGPNIFKSKPDSMNVIFESKYGNEAVTTIINNHLIVFPDLEVPLLGTETNTINGQGEDQLSQQSGQETQSASTPNSISNGNTPQSPHSSASPLLISTQPNSIQNSKSLSRTQLQPIHPSLLFDTQSEKEQITTQSPLVSMKRSDLSMFSHLSKKLHKSKHFKKEEGWDYFLLQRVTGNLVVAQKSLVTGTITTVDPKTKKSSSTTQINQTAASAAIKLVPIYMFISAQNIFFFDTQNYEIQWILPHNRLRDICIDIVNKGLFSILEAETHKLTWFLASKPKTIDLMVRALERGRSIAKLSNKGLAHLQARRFALLESGSNQQSSFAKLPESRPVFESLAESGFTELDVWEGTVDLLEVVKKFRNILVPTEPKAVVEFLLPTIDEFKGIYRKSYKLDINTSVFKIISLICEKVKLEPSKFLLRTLKGRTLFDNATLNDYGLGTLFTTWQLRLISLNSPENTGNFVVEFWFPNSPEFKGMQKKALKVDAYQPLKRLMKDLCDRLKVPRYHYYQLIGPEGEVLSDNDNLSSIGLGIKFKTFKMKIVKKQFPIGTNPEKDQLIVKSLIDDLVEAAWKKIRDRHQERIRIYCKHMLEYILDQTFVEISKAELVPKRVSQLGKNSRADFYHMLATKEDEELIIMDMNGYRKTLIKARTVVYDDPEPSANYPLFKAKTTTGGGGPMMHTSGAQGLRNIKIANANNPFMNELRDYKTRVHGVNNKSGAQSETLSATKIKSSSLALRSQKQQQYKYVSNVNNPNTIVSLLSLKPGTSKLVEQLKNRMDVSFNKVDQSMIEDLVPSPSPQRR</sequence>
<dbReference type="SMART" id="SM00324">
    <property type="entry name" value="RhoGAP"/>
    <property type="match status" value="1"/>
</dbReference>
<dbReference type="GO" id="GO:0007264">
    <property type="term" value="P:small GTPase-mediated signal transduction"/>
    <property type="evidence" value="ECO:0007669"/>
    <property type="project" value="TreeGrafter"/>
</dbReference>
<keyword evidence="6" id="KW-1185">Reference proteome</keyword>
<dbReference type="InterPro" id="IPR008936">
    <property type="entry name" value="Rho_GTPase_activation_prot"/>
</dbReference>
<dbReference type="Proteomes" id="UP000076078">
    <property type="component" value="Unassembled WGS sequence"/>
</dbReference>
<dbReference type="CDD" id="cd00159">
    <property type="entry name" value="RhoGAP"/>
    <property type="match status" value="1"/>
</dbReference>
<evidence type="ECO:0000259" key="4">
    <source>
        <dbReference type="PROSITE" id="PS50238"/>
    </source>
</evidence>
<comment type="caution">
    <text evidence="5">The sequence shown here is derived from an EMBL/GenBank/DDBJ whole genome shotgun (WGS) entry which is preliminary data.</text>
</comment>
<dbReference type="Gene3D" id="1.10.555.10">
    <property type="entry name" value="Rho GTPase activation protein"/>
    <property type="match status" value="1"/>
</dbReference>
<dbReference type="Pfam" id="PF00620">
    <property type="entry name" value="RhoGAP"/>
    <property type="match status" value="1"/>
</dbReference>
<dbReference type="OrthoDB" id="17210at2759"/>
<dbReference type="EMBL" id="LODT01000031">
    <property type="protein sequence ID" value="KYQ91999.1"/>
    <property type="molecule type" value="Genomic_DNA"/>
</dbReference>
<dbReference type="FunCoup" id="A0A151ZDJ7">
    <property type="interactions" value="171"/>
</dbReference>
<dbReference type="InParanoid" id="A0A151ZDJ7"/>
<feature type="domain" description="Rho-GAP" evidence="4">
    <location>
        <begin position="43"/>
        <end position="222"/>
    </location>
</feature>
<dbReference type="GO" id="GO:0005096">
    <property type="term" value="F:GTPase activator activity"/>
    <property type="evidence" value="ECO:0007669"/>
    <property type="project" value="TreeGrafter"/>
</dbReference>
<keyword evidence="2" id="KW-0963">Cytoplasm</keyword>
<proteinExistence type="predicted"/>
<evidence type="ECO:0000256" key="2">
    <source>
        <dbReference type="ARBA" id="ARBA00022490"/>
    </source>
</evidence>
<evidence type="ECO:0000256" key="3">
    <source>
        <dbReference type="SAM" id="MobiDB-lite"/>
    </source>
</evidence>
<dbReference type="AlphaFoldDB" id="A0A151ZDJ7"/>
<reference evidence="5 6" key="1">
    <citation type="submission" date="2015-12" db="EMBL/GenBank/DDBJ databases">
        <title>Dictyostelia acquired genes for synthesis and detection of signals that induce cell-type specialization by lateral gene transfer from prokaryotes.</title>
        <authorList>
            <person name="Gloeckner G."/>
            <person name="Schaap P."/>
        </authorList>
    </citation>
    <scope>NUCLEOTIDE SEQUENCE [LARGE SCALE GENOMIC DNA]</scope>
    <source>
        <strain evidence="5 6">TK</strain>
    </source>
</reference>
<dbReference type="PROSITE" id="PS50238">
    <property type="entry name" value="RHOGAP"/>
    <property type="match status" value="1"/>
</dbReference>
<dbReference type="SUPFAM" id="SSF48350">
    <property type="entry name" value="GTPase activation domain, GAP"/>
    <property type="match status" value="1"/>
</dbReference>
<dbReference type="PANTHER" id="PTHR45808">
    <property type="entry name" value="RHO GTPASE-ACTIVATING PROTEIN 68F"/>
    <property type="match status" value="1"/>
</dbReference>
<protein>
    <submittedName>
        <fullName evidence="5">RhoGAP domain-containing protein</fullName>
    </submittedName>
</protein>
<evidence type="ECO:0000313" key="5">
    <source>
        <dbReference type="EMBL" id="KYQ91999.1"/>
    </source>
</evidence>
<dbReference type="PANTHER" id="PTHR45808:SF2">
    <property type="entry name" value="RHO GTPASE-ACTIVATING PROTEIN 68F"/>
    <property type="match status" value="1"/>
</dbReference>
<accession>A0A151ZDJ7</accession>
<evidence type="ECO:0000313" key="6">
    <source>
        <dbReference type="Proteomes" id="UP000076078"/>
    </source>
</evidence>
<feature type="region of interest" description="Disordered" evidence="3">
    <location>
        <begin position="233"/>
        <end position="282"/>
    </location>
</feature>
<dbReference type="GO" id="GO:0005737">
    <property type="term" value="C:cytoplasm"/>
    <property type="evidence" value="ECO:0007669"/>
    <property type="project" value="UniProtKB-SubCell"/>
</dbReference>
<evidence type="ECO:0000256" key="1">
    <source>
        <dbReference type="ARBA" id="ARBA00004496"/>
    </source>
</evidence>
<dbReference type="OMA" id="IICLICE"/>
<organism evidence="5 6">
    <name type="scientific">Tieghemostelium lacteum</name>
    <name type="common">Slime mold</name>
    <name type="synonym">Dictyostelium lacteum</name>
    <dbReference type="NCBI Taxonomy" id="361077"/>
    <lineage>
        <taxon>Eukaryota</taxon>
        <taxon>Amoebozoa</taxon>
        <taxon>Evosea</taxon>
        <taxon>Eumycetozoa</taxon>
        <taxon>Dictyostelia</taxon>
        <taxon>Dictyosteliales</taxon>
        <taxon>Raperosteliaceae</taxon>
        <taxon>Tieghemostelium</taxon>
    </lineage>
</organism>
<dbReference type="InterPro" id="IPR000198">
    <property type="entry name" value="RhoGAP_dom"/>
</dbReference>
<gene>
    <name evidence="5" type="ORF">DLAC_06822</name>
</gene>
<comment type="subcellular location">
    <subcellularLocation>
        <location evidence="1">Cytoplasm</location>
    </subcellularLocation>
</comment>